<keyword evidence="2" id="KW-1185">Reference proteome</keyword>
<sequence>MIQCSKGLSIAESYSKTNSWEVCAWLFTQAFKGVKEAMQRFFELSIKVGSPVVSHYTNQTKRKYDFKVILERYEGEISSSDAVWIFPFSKHQHRKYFKSEQPKVL</sequence>
<comment type="caution">
    <text evidence="1">The sequence shown here is derived from an EMBL/GenBank/DDBJ whole genome shotgun (WGS) entry which is preliminary data.</text>
</comment>
<protein>
    <submittedName>
        <fullName evidence="1">Uncharacterized protein</fullName>
    </submittedName>
</protein>
<dbReference type="EMBL" id="BMAO01018000">
    <property type="protein sequence ID" value="GFR19966.1"/>
    <property type="molecule type" value="Genomic_DNA"/>
</dbReference>
<gene>
    <name evidence="1" type="ORF">TNCT_71011</name>
</gene>
<evidence type="ECO:0000313" key="2">
    <source>
        <dbReference type="Proteomes" id="UP000887116"/>
    </source>
</evidence>
<dbReference type="AlphaFoldDB" id="A0A8X6H9W0"/>
<evidence type="ECO:0000313" key="1">
    <source>
        <dbReference type="EMBL" id="GFR19966.1"/>
    </source>
</evidence>
<reference evidence="1" key="1">
    <citation type="submission" date="2020-07" db="EMBL/GenBank/DDBJ databases">
        <title>Multicomponent nature underlies the extraordinary mechanical properties of spider dragline silk.</title>
        <authorList>
            <person name="Kono N."/>
            <person name="Nakamura H."/>
            <person name="Mori M."/>
            <person name="Yoshida Y."/>
            <person name="Ohtoshi R."/>
            <person name="Malay A.D."/>
            <person name="Moran D.A.P."/>
            <person name="Tomita M."/>
            <person name="Numata K."/>
            <person name="Arakawa K."/>
        </authorList>
    </citation>
    <scope>NUCLEOTIDE SEQUENCE</scope>
</reference>
<organism evidence="1 2">
    <name type="scientific">Trichonephila clavata</name>
    <name type="common">Joro spider</name>
    <name type="synonym">Nephila clavata</name>
    <dbReference type="NCBI Taxonomy" id="2740835"/>
    <lineage>
        <taxon>Eukaryota</taxon>
        <taxon>Metazoa</taxon>
        <taxon>Ecdysozoa</taxon>
        <taxon>Arthropoda</taxon>
        <taxon>Chelicerata</taxon>
        <taxon>Arachnida</taxon>
        <taxon>Araneae</taxon>
        <taxon>Araneomorphae</taxon>
        <taxon>Entelegynae</taxon>
        <taxon>Araneoidea</taxon>
        <taxon>Nephilidae</taxon>
        <taxon>Trichonephila</taxon>
    </lineage>
</organism>
<dbReference type="Proteomes" id="UP000887116">
    <property type="component" value="Unassembled WGS sequence"/>
</dbReference>
<name>A0A8X6H9W0_TRICU</name>
<proteinExistence type="predicted"/>
<accession>A0A8X6H9W0</accession>